<evidence type="ECO:0000313" key="2">
    <source>
        <dbReference type="EMBL" id="SON57076.1"/>
    </source>
</evidence>
<organism evidence="2 3">
    <name type="scientific">Hartmannibacter diazotrophicus</name>
    <dbReference type="NCBI Taxonomy" id="1482074"/>
    <lineage>
        <taxon>Bacteria</taxon>
        <taxon>Pseudomonadati</taxon>
        <taxon>Pseudomonadota</taxon>
        <taxon>Alphaproteobacteria</taxon>
        <taxon>Hyphomicrobiales</taxon>
        <taxon>Pleomorphomonadaceae</taxon>
        <taxon>Hartmannibacter</taxon>
    </lineage>
</organism>
<dbReference type="EC" id="3.-.-.-" evidence="2"/>
<keyword evidence="3" id="KW-1185">Reference proteome</keyword>
<dbReference type="AlphaFoldDB" id="A0A2C9D9X6"/>
<keyword evidence="2" id="KW-0378">Hydrolase</keyword>
<gene>
    <name evidence="2" type="primary">ydjP</name>
    <name evidence="2" type="ORF">HDIA_3535</name>
</gene>
<feature type="domain" description="AB hydrolase-1" evidence="1">
    <location>
        <begin position="213"/>
        <end position="265"/>
    </location>
</feature>
<dbReference type="KEGG" id="hdi:HDIA_3535"/>
<evidence type="ECO:0000259" key="1">
    <source>
        <dbReference type="Pfam" id="PF00561"/>
    </source>
</evidence>
<name>A0A2C9D9X6_9HYPH</name>
<dbReference type="Pfam" id="PF00561">
    <property type="entry name" value="Abhydrolase_1"/>
    <property type="match status" value="2"/>
</dbReference>
<dbReference type="RefSeq" id="WP_245883942.1">
    <property type="nucleotide sequence ID" value="NZ_LT960614.1"/>
</dbReference>
<sequence length="292" mass="31391">MRHARLQTWLRSIGRAPLTRALAVSFAVALVVSAGVHMKVRPRGPVLDRAGFAKVNGIKMYYAVYGHGSPILLLHGGLSSSKAFSGEIATLARDHTVILADSRGQGQSTRTRKPITYDLMASDTLALLDTLGFRKVALVGWSDGGIIGLDIAIHHPERLTALFAQAANATPEGVMANRRAAKEGKPVPELRHYHKVAHEIEALWANEPNFTDAELGSIHVPTAIVIGANDRVISHRHTRHLAETIPDARLIVMPDAGHSAPMENPEIYSATVLDFLDSLSGAPGNKVASARS</sequence>
<dbReference type="PANTHER" id="PTHR46331:SF2">
    <property type="entry name" value="VALACYCLOVIR HYDROLASE"/>
    <property type="match status" value="1"/>
</dbReference>
<dbReference type="PANTHER" id="PTHR46331">
    <property type="entry name" value="VALACYCLOVIR HYDROLASE"/>
    <property type="match status" value="1"/>
</dbReference>
<accession>A0A2C9D9X6</accession>
<dbReference type="EMBL" id="LT960614">
    <property type="protein sequence ID" value="SON57076.1"/>
    <property type="molecule type" value="Genomic_DNA"/>
</dbReference>
<dbReference type="Proteomes" id="UP000223606">
    <property type="component" value="Chromosome 1"/>
</dbReference>
<reference evidence="3" key="1">
    <citation type="submission" date="2017-09" db="EMBL/GenBank/DDBJ databases">
        <title>Genome sequence of Nannocystis excedens DSM 71.</title>
        <authorList>
            <person name="Blom J."/>
        </authorList>
    </citation>
    <scope>NUCLEOTIDE SEQUENCE [LARGE SCALE GENOMIC DNA]</scope>
    <source>
        <strain evidence="3">type strain: E19</strain>
    </source>
</reference>
<feature type="domain" description="AB hydrolase-1" evidence="1">
    <location>
        <begin position="70"/>
        <end position="170"/>
    </location>
</feature>
<protein>
    <submittedName>
        <fullName evidence="2">AB hydrolase superfamily protein YdjP</fullName>
        <ecNumber evidence="2">3.-.-.-</ecNumber>
    </submittedName>
</protein>
<dbReference type="Gene3D" id="3.40.50.1820">
    <property type="entry name" value="alpha/beta hydrolase"/>
    <property type="match status" value="2"/>
</dbReference>
<dbReference type="SUPFAM" id="SSF53474">
    <property type="entry name" value="alpha/beta-Hydrolases"/>
    <property type="match status" value="1"/>
</dbReference>
<dbReference type="GO" id="GO:0017171">
    <property type="term" value="F:serine hydrolase activity"/>
    <property type="evidence" value="ECO:0007669"/>
    <property type="project" value="TreeGrafter"/>
</dbReference>
<dbReference type="InterPro" id="IPR029058">
    <property type="entry name" value="AB_hydrolase_fold"/>
</dbReference>
<proteinExistence type="predicted"/>
<dbReference type="InterPro" id="IPR000073">
    <property type="entry name" value="AB_hydrolase_1"/>
</dbReference>
<evidence type="ECO:0000313" key="3">
    <source>
        <dbReference type="Proteomes" id="UP000223606"/>
    </source>
</evidence>